<evidence type="ECO:0000256" key="1">
    <source>
        <dbReference type="ARBA" id="ARBA00001946"/>
    </source>
</evidence>
<evidence type="ECO:0000256" key="6">
    <source>
        <dbReference type="ARBA" id="ARBA00022741"/>
    </source>
</evidence>
<organism evidence="14 15">
    <name type="scientific">Phyllobacterium phragmitis</name>
    <dbReference type="NCBI Taxonomy" id="2670329"/>
    <lineage>
        <taxon>Bacteria</taxon>
        <taxon>Pseudomonadati</taxon>
        <taxon>Pseudomonadota</taxon>
        <taxon>Alphaproteobacteria</taxon>
        <taxon>Hyphomicrobiales</taxon>
        <taxon>Phyllobacteriaceae</taxon>
        <taxon>Phyllobacterium</taxon>
    </lineage>
</organism>
<evidence type="ECO:0000256" key="12">
    <source>
        <dbReference type="RuleBase" id="RU003784"/>
    </source>
</evidence>
<keyword evidence="8 10" id="KW-0460">Magnesium</keyword>
<proteinExistence type="inferred from homology"/>
<comment type="similarity">
    <text evidence="3 10 13">Belongs to the IPP transferase family.</text>
</comment>
<keyword evidence="7 10" id="KW-0067">ATP-binding</keyword>
<dbReference type="HAMAP" id="MF_00185">
    <property type="entry name" value="IPP_trans"/>
    <property type="match status" value="1"/>
</dbReference>
<evidence type="ECO:0000256" key="8">
    <source>
        <dbReference type="ARBA" id="ARBA00022842"/>
    </source>
</evidence>
<feature type="site" description="Interaction with substrate tRNA" evidence="10">
    <location>
        <position position="128"/>
    </location>
</feature>
<comment type="catalytic activity">
    <reaction evidence="9 10 11">
        <text>adenosine(37) in tRNA + dimethylallyl diphosphate = N(6)-dimethylallyladenosine(37) in tRNA + diphosphate</text>
        <dbReference type="Rhea" id="RHEA:26482"/>
        <dbReference type="Rhea" id="RHEA-COMP:10162"/>
        <dbReference type="Rhea" id="RHEA-COMP:10375"/>
        <dbReference type="ChEBI" id="CHEBI:33019"/>
        <dbReference type="ChEBI" id="CHEBI:57623"/>
        <dbReference type="ChEBI" id="CHEBI:74411"/>
        <dbReference type="ChEBI" id="CHEBI:74415"/>
        <dbReference type="EC" id="2.5.1.75"/>
    </reaction>
</comment>
<comment type="cofactor">
    <cofactor evidence="1 10">
        <name>Mg(2+)</name>
        <dbReference type="ChEBI" id="CHEBI:18420"/>
    </cofactor>
</comment>
<feature type="binding site" evidence="10">
    <location>
        <begin position="15"/>
        <end position="22"/>
    </location>
    <ligand>
        <name>ATP</name>
        <dbReference type="ChEBI" id="CHEBI:30616"/>
    </ligand>
</feature>
<evidence type="ECO:0000256" key="5">
    <source>
        <dbReference type="ARBA" id="ARBA00022694"/>
    </source>
</evidence>
<evidence type="ECO:0000256" key="4">
    <source>
        <dbReference type="ARBA" id="ARBA00022679"/>
    </source>
</evidence>
<keyword evidence="4 10" id="KW-0808">Transferase</keyword>
<dbReference type="PANTHER" id="PTHR11088">
    <property type="entry name" value="TRNA DIMETHYLALLYLTRANSFERASE"/>
    <property type="match status" value="1"/>
</dbReference>
<gene>
    <name evidence="10 14" type="primary">miaA</name>
    <name evidence="14" type="ORF">PPNSA23_23730</name>
</gene>
<dbReference type="Proteomes" id="UP001628091">
    <property type="component" value="Unassembled WGS sequence"/>
</dbReference>
<dbReference type="PANTHER" id="PTHR11088:SF60">
    <property type="entry name" value="TRNA DIMETHYLALLYLTRANSFERASE"/>
    <property type="match status" value="1"/>
</dbReference>
<dbReference type="InterPro" id="IPR027417">
    <property type="entry name" value="P-loop_NTPase"/>
</dbReference>
<evidence type="ECO:0000256" key="10">
    <source>
        <dbReference type="HAMAP-Rule" id="MF_00185"/>
    </source>
</evidence>
<dbReference type="InterPro" id="IPR039657">
    <property type="entry name" value="Dimethylallyltransferase"/>
</dbReference>
<dbReference type="NCBIfam" id="TIGR00174">
    <property type="entry name" value="miaA"/>
    <property type="match status" value="1"/>
</dbReference>
<reference evidence="14 15" key="1">
    <citation type="submission" date="2024-10" db="EMBL/GenBank/DDBJ databases">
        <title>Isolation, draft genome sequencing and identification of Phyllobacterium sp. NSA23, isolated from leaf soil.</title>
        <authorList>
            <person name="Akita H."/>
        </authorList>
    </citation>
    <scope>NUCLEOTIDE SEQUENCE [LARGE SCALE GENOMIC DNA]</scope>
    <source>
        <strain evidence="14 15">NSA23</strain>
    </source>
</reference>
<dbReference type="EC" id="2.5.1.75" evidence="10"/>
<evidence type="ECO:0000256" key="13">
    <source>
        <dbReference type="RuleBase" id="RU003785"/>
    </source>
</evidence>
<dbReference type="Pfam" id="PF01715">
    <property type="entry name" value="IPPT"/>
    <property type="match status" value="1"/>
</dbReference>
<accession>A0ABQ0H0J8</accession>
<evidence type="ECO:0000313" key="14">
    <source>
        <dbReference type="EMBL" id="GAB1582430.1"/>
    </source>
</evidence>
<keyword evidence="6 10" id="KW-0547">Nucleotide-binding</keyword>
<dbReference type="CDD" id="cd02019">
    <property type="entry name" value="NK"/>
    <property type="match status" value="1"/>
</dbReference>
<evidence type="ECO:0000256" key="9">
    <source>
        <dbReference type="ARBA" id="ARBA00049563"/>
    </source>
</evidence>
<comment type="caution">
    <text evidence="10">Lacks conserved residue(s) required for the propagation of feature annotation.</text>
</comment>
<feature type="site" description="Interaction with substrate tRNA" evidence="10">
    <location>
        <position position="106"/>
    </location>
</feature>
<comment type="caution">
    <text evidence="14">The sequence shown here is derived from an EMBL/GenBank/DDBJ whole genome shotgun (WGS) entry which is preliminary data.</text>
</comment>
<dbReference type="InterPro" id="IPR018022">
    <property type="entry name" value="IPT"/>
</dbReference>
<evidence type="ECO:0000313" key="15">
    <source>
        <dbReference type="Proteomes" id="UP001628091"/>
    </source>
</evidence>
<protein>
    <recommendedName>
        <fullName evidence="10">tRNA dimethylallyltransferase</fullName>
        <ecNumber evidence="10">2.5.1.75</ecNumber>
    </recommendedName>
    <alternativeName>
        <fullName evidence="10">Dimethylallyl diphosphate:tRNA dimethylallyltransferase</fullName>
        <shortName evidence="10">DMAPP:tRNA dimethylallyltransferase</shortName>
        <shortName evidence="10">DMATase</shortName>
    </alternativeName>
    <alternativeName>
        <fullName evidence="10">Isopentenyl-diphosphate:tRNA isopentenyltransferase</fullName>
        <shortName evidence="10">IPP transferase</shortName>
        <shortName evidence="10">IPPT</shortName>
        <shortName evidence="10">IPTase</shortName>
    </alternativeName>
</protein>
<comment type="function">
    <text evidence="2 10 12">Catalyzes the transfer of a dimethylallyl group onto the adenine at position 37 in tRNAs that read codons beginning with uridine, leading to the formation of N6-(dimethylallyl)adenosine (i(6)A).</text>
</comment>
<comment type="subunit">
    <text evidence="10">Monomer.</text>
</comment>
<keyword evidence="5 10" id="KW-0819">tRNA processing</keyword>
<feature type="region of interest" description="Interaction with substrate tRNA" evidence="10">
    <location>
        <begin position="40"/>
        <end position="43"/>
    </location>
</feature>
<dbReference type="Gene3D" id="3.40.50.300">
    <property type="entry name" value="P-loop containing nucleotide triphosphate hydrolases"/>
    <property type="match status" value="1"/>
</dbReference>
<evidence type="ECO:0000256" key="2">
    <source>
        <dbReference type="ARBA" id="ARBA00003213"/>
    </source>
</evidence>
<evidence type="ECO:0000256" key="7">
    <source>
        <dbReference type="ARBA" id="ARBA00022840"/>
    </source>
</evidence>
<dbReference type="Gene3D" id="1.10.20.140">
    <property type="match status" value="1"/>
</dbReference>
<feature type="region of interest" description="Interaction with substrate tRNA" evidence="10">
    <location>
        <begin position="164"/>
        <end position="168"/>
    </location>
</feature>
<feature type="binding site" evidence="10">
    <location>
        <begin position="17"/>
        <end position="22"/>
    </location>
    <ligand>
        <name>substrate</name>
    </ligand>
</feature>
<keyword evidence="15" id="KW-1185">Reference proteome</keyword>
<sequence length="305" mass="33851">MVGEVTIKNAILIAGPTASGKSALALRLAKERDGYIVNADSMQVYDVLDLLTARPQAADLAAVPHYLYGHVPPSQSYSTGRWLDDVEAVLNRPELKGRVPVFVGGTGLYFRALLGGLSEMPDVPDAVRERWRARLDAEGAAVLHRVLRDMDPAAADILRPSDGQRIVRALEVMESSGRSIYDWQKERGRALVDAASARRAVILPDRQWLSARISERFDLMMREGAIEEVRALLALKLSDRLPAMKAIGVREIGAALAGEIAFEEASERAKIATRQYAKRQMTWFRNQLDSGWQILRDVNQTRSFS</sequence>
<dbReference type="SUPFAM" id="SSF52540">
    <property type="entry name" value="P-loop containing nucleoside triphosphate hydrolases"/>
    <property type="match status" value="1"/>
</dbReference>
<dbReference type="EMBL" id="BAAFZP010000001">
    <property type="protein sequence ID" value="GAB1582430.1"/>
    <property type="molecule type" value="Genomic_DNA"/>
</dbReference>
<evidence type="ECO:0000256" key="11">
    <source>
        <dbReference type="RuleBase" id="RU003783"/>
    </source>
</evidence>
<name>A0ABQ0H0J8_9HYPH</name>
<evidence type="ECO:0000256" key="3">
    <source>
        <dbReference type="ARBA" id="ARBA00005842"/>
    </source>
</evidence>